<gene>
    <name evidence="3" type="ORF">ACFSJF_14380</name>
</gene>
<evidence type="ECO:0000256" key="1">
    <source>
        <dbReference type="ARBA" id="ARBA00038240"/>
    </source>
</evidence>
<comment type="similarity">
    <text evidence="1">Belongs to the pseudomonas-type ThrB family.</text>
</comment>
<accession>A0ABW4W4H7</accession>
<dbReference type="InterPro" id="IPR050249">
    <property type="entry name" value="Pseudomonas-type_ThrB"/>
</dbReference>
<evidence type="ECO:0000313" key="4">
    <source>
        <dbReference type="Proteomes" id="UP001597383"/>
    </source>
</evidence>
<protein>
    <submittedName>
        <fullName evidence="3">Phosphotransferase enzyme family protein</fullName>
    </submittedName>
</protein>
<evidence type="ECO:0000259" key="2">
    <source>
        <dbReference type="Pfam" id="PF01636"/>
    </source>
</evidence>
<dbReference type="PANTHER" id="PTHR21064:SF6">
    <property type="entry name" value="AMINOGLYCOSIDE PHOSPHOTRANSFERASE DOMAIN-CONTAINING PROTEIN"/>
    <property type="match status" value="1"/>
</dbReference>
<feature type="domain" description="Aminoglycoside phosphotransferase" evidence="2">
    <location>
        <begin position="31"/>
        <end position="242"/>
    </location>
</feature>
<organism evidence="3 4">
    <name type="scientific">Ornithinibacillus salinisoli</name>
    <dbReference type="NCBI Taxonomy" id="1848459"/>
    <lineage>
        <taxon>Bacteria</taxon>
        <taxon>Bacillati</taxon>
        <taxon>Bacillota</taxon>
        <taxon>Bacilli</taxon>
        <taxon>Bacillales</taxon>
        <taxon>Bacillaceae</taxon>
        <taxon>Ornithinibacillus</taxon>
    </lineage>
</organism>
<proteinExistence type="inferred from homology"/>
<dbReference type="EMBL" id="JBHUHQ010000019">
    <property type="protein sequence ID" value="MFD2045462.1"/>
    <property type="molecule type" value="Genomic_DNA"/>
</dbReference>
<keyword evidence="4" id="KW-1185">Reference proteome</keyword>
<comment type="caution">
    <text evidence="3">The sequence shown here is derived from an EMBL/GenBank/DDBJ whole genome shotgun (WGS) entry which is preliminary data.</text>
</comment>
<sequence>MERIVEQVFTKEVMDQAIDRFSVQKEYKKLGDFENYVFEVYKKDTPYILRITHSSHRSEEEVISELDWMNYLYRAGVNVPRTYESVDGLHVVTIPAEDGSFFYCSLFSKAKGEPIRVNDERFNSELFFAWGKAIGKMHYATKTYVRNEKVTRRPYWHEDDLIPIENYISKEEETVIQNTKQLINQLIELPQTKENFGLLHTDIHSGNFFFDGSEIHIFDFDDCCYHWFCSDIAIPLYYSVLYRYPQGERKIRNEFAIEFIQSFMEGYKTENEPPEQWKNQIGLFFRLRDIMLYSVLHKKIPQEERSEKINALLAELKARIEKEETIVDVV</sequence>
<reference evidence="4" key="1">
    <citation type="journal article" date="2019" name="Int. J. Syst. Evol. Microbiol.">
        <title>The Global Catalogue of Microorganisms (GCM) 10K type strain sequencing project: providing services to taxonomists for standard genome sequencing and annotation.</title>
        <authorList>
            <consortium name="The Broad Institute Genomics Platform"/>
            <consortium name="The Broad Institute Genome Sequencing Center for Infectious Disease"/>
            <person name="Wu L."/>
            <person name="Ma J."/>
        </authorList>
    </citation>
    <scope>NUCLEOTIDE SEQUENCE [LARGE SCALE GENOMIC DNA]</scope>
    <source>
        <strain evidence="4">R28</strain>
    </source>
</reference>
<name>A0ABW4W4H7_9BACI</name>
<dbReference type="Proteomes" id="UP001597383">
    <property type="component" value="Unassembled WGS sequence"/>
</dbReference>
<evidence type="ECO:0000313" key="3">
    <source>
        <dbReference type="EMBL" id="MFD2045462.1"/>
    </source>
</evidence>
<dbReference type="SUPFAM" id="SSF56112">
    <property type="entry name" value="Protein kinase-like (PK-like)"/>
    <property type="match status" value="1"/>
</dbReference>
<dbReference type="InterPro" id="IPR011009">
    <property type="entry name" value="Kinase-like_dom_sf"/>
</dbReference>
<dbReference type="Gene3D" id="3.90.1200.10">
    <property type="match status" value="1"/>
</dbReference>
<dbReference type="RefSeq" id="WP_377558102.1">
    <property type="nucleotide sequence ID" value="NZ_JBHUHQ010000019.1"/>
</dbReference>
<dbReference type="Pfam" id="PF01636">
    <property type="entry name" value="APH"/>
    <property type="match status" value="1"/>
</dbReference>
<dbReference type="PANTHER" id="PTHR21064">
    <property type="entry name" value="AMINOGLYCOSIDE PHOSPHOTRANSFERASE DOMAIN-CONTAINING PROTEIN-RELATED"/>
    <property type="match status" value="1"/>
</dbReference>
<dbReference type="Gene3D" id="3.30.200.20">
    <property type="entry name" value="Phosphorylase Kinase, domain 1"/>
    <property type="match status" value="1"/>
</dbReference>
<dbReference type="InterPro" id="IPR002575">
    <property type="entry name" value="Aminoglycoside_PTrfase"/>
</dbReference>